<proteinExistence type="predicted"/>
<dbReference type="InterPro" id="IPR050204">
    <property type="entry name" value="AraC_XylS_family_regulators"/>
</dbReference>
<keyword evidence="2" id="KW-0238">DNA-binding</keyword>
<dbReference type="SMART" id="SM00342">
    <property type="entry name" value="HTH_ARAC"/>
    <property type="match status" value="1"/>
</dbReference>
<dbReference type="OrthoDB" id="9816011at2"/>
<dbReference type="SUPFAM" id="SSF46689">
    <property type="entry name" value="Homeodomain-like"/>
    <property type="match status" value="2"/>
</dbReference>
<sequence>MDLRQLAIEQAIATMWNRYPEPLSLDEIADSAIMSKFHFSRVFRTMTGTSPGRFLSAIRVFKAKHLLLQTRMSVTEIAYQVGYNSLGTFTSRFSGSVGASPGRYRAKSQAGGHQVFDMVPVLPQGWTGEVTGAAVVPENECDTRTYVGLFPSPAIEGTPVACDIVDGSGTYTVRGVPAGSWYVRAATVRTGRVDPRPWARQPRFLGPGEKVTVGPDEGTVKLDILLRAATILDLPILMALPELDNAGTSPAGALVAVGGQADAVS</sequence>
<organism evidence="5 6">
    <name type="scientific">Catenulispora acidiphila (strain DSM 44928 / JCM 14897 / NBRC 102108 / NRRL B-24433 / ID139908)</name>
    <dbReference type="NCBI Taxonomy" id="479433"/>
    <lineage>
        <taxon>Bacteria</taxon>
        <taxon>Bacillati</taxon>
        <taxon>Actinomycetota</taxon>
        <taxon>Actinomycetes</taxon>
        <taxon>Catenulisporales</taxon>
        <taxon>Catenulisporaceae</taxon>
        <taxon>Catenulispora</taxon>
    </lineage>
</organism>
<evidence type="ECO:0000313" key="5">
    <source>
        <dbReference type="EMBL" id="ACU75209.1"/>
    </source>
</evidence>
<accession>C7QKD5</accession>
<dbReference type="KEGG" id="cai:Caci_6355"/>
<dbReference type="InParanoid" id="C7QKD5"/>
<dbReference type="GO" id="GO:0003700">
    <property type="term" value="F:DNA-binding transcription factor activity"/>
    <property type="evidence" value="ECO:0007669"/>
    <property type="project" value="InterPro"/>
</dbReference>
<dbReference type="PROSITE" id="PS01124">
    <property type="entry name" value="HTH_ARAC_FAMILY_2"/>
    <property type="match status" value="1"/>
</dbReference>
<dbReference type="RefSeq" id="WP_015794938.1">
    <property type="nucleotide sequence ID" value="NC_013131.1"/>
</dbReference>
<dbReference type="EMBL" id="CP001700">
    <property type="protein sequence ID" value="ACU75209.1"/>
    <property type="molecule type" value="Genomic_DNA"/>
</dbReference>
<dbReference type="InterPro" id="IPR009057">
    <property type="entry name" value="Homeodomain-like_sf"/>
</dbReference>
<reference evidence="5 6" key="1">
    <citation type="journal article" date="2009" name="Stand. Genomic Sci.">
        <title>Complete genome sequence of Catenulispora acidiphila type strain (ID 139908).</title>
        <authorList>
            <person name="Copeland A."/>
            <person name="Lapidus A."/>
            <person name="Glavina Del Rio T."/>
            <person name="Nolan M."/>
            <person name="Lucas S."/>
            <person name="Chen F."/>
            <person name="Tice H."/>
            <person name="Cheng J.F."/>
            <person name="Bruce D."/>
            <person name="Goodwin L."/>
            <person name="Pitluck S."/>
            <person name="Mikhailova N."/>
            <person name="Pati A."/>
            <person name="Ivanova N."/>
            <person name="Mavromatis K."/>
            <person name="Chen A."/>
            <person name="Palaniappan K."/>
            <person name="Chain P."/>
            <person name="Land M."/>
            <person name="Hauser L."/>
            <person name="Chang Y.J."/>
            <person name="Jeffries C.D."/>
            <person name="Chertkov O."/>
            <person name="Brettin T."/>
            <person name="Detter J.C."/>
            <person name="Han C."/>
            <person name="Ali Z."/>
            <person name="Tindall B.J."/>
            <person name="Goker M."/>
            <person name="Bristow J."/>
            <person name="Eisen J.A."/>
            <person name="Markowitz V."/>
            <person name="Hugenholtz P."/>
            <person name="Kyrpides N.C."/>
            <person name="Klenk H.P."/>
        </authorList>
    </citation>
    <scope>NUCLEOTIDE SEQUENCE [LARGE SCALE GENOMIC DNA]</scope>
    <source>
        <strain evidence="6">DSM 44928 / JCM 14897 / NBRC 102108 / NRRL B-24433 / ID139908</strain>
    </source>
</reference>
<keyword evidence="3" id="KW-0804">Transcription</keyword>
<dbReference type="Gene3D" id="1.10.10.60">
    <property type="entry name" value="Homeodomain-like"/>
    <property type="match status" value="2"/>
</dbReference>
<keyword evidence="1" id="KW-0805">Transcription regulation</keyword>
<dbReference type="GO" id="GO:0043565">
    <property type="term" value="F:sequence-specific DNA binding"/>
    <property type="evidence" value="ECO:0007669"/>
    <property type="project" value="InterPro"/>
</dbReference>
<evidence type="ECO:0000256" key="2">
    <source>
        <dbReference type="ARBA" id="ARBA00023125"/>
    </source>
</evidence>
<evidence type="ECO:0000313" key="6">
    <source>
        <dbReference type="Proteomes" id="UP000000851"/>
    </source>
</evidence>
<name>C7QKD5_CATAD</name>
<dbReference type="InterPro" id="IPR018060">
    <property type="entry name" value="HTH_AraC"/>
</dbReference>
<dbReference type="InterPro" id="IPR020449">
    <property type="entry name" value="Tscrpt_reg_AraC-type_HTH"/>
</dbReference>
<evidence type="ECO:0000256" key="3">
    <source>
        <dbReference type="ARBA" id="ARBA00023163"/>
    </source>
</evidence>
<feature type="domain" description="HTH araC/xylS-type" evidence="4">
    <location>
        <begin position="9"/>
        <end position="107"/>
    </location>
</feature>
<dbReference type="Pfam" id="PF12833">
    <property type="entry name" value="HTH_18"/>
    <property type="match status" value="1"/>
</dbReference>
<dbReference type="eggNOG" id="COG4977">
    <property type="taxonomic scope" value="Bacteria"/>
</dbReference>
<dbReference type="HOGENOM" id="CLU_082704_0_0_11"/>
<evidence type="ECO:0000256" key="1">
    <source>
        <dbReference type="ARBA" id="ARBA00023015"/>
    </source>
</evidence>
<dbReference type="Proteomes" id="UP000000851">
    <property type="component" value="Chromosome"/>
</dbReference>
<dbReference type="AlphaFoldDB" id="C7QKD5"/>
<evidence type="ECO:0000259" key="4">
    <source>
        <dbReference type="PROSITE" id="PS01124"/>
    </source>
</evidence>
<dbReference type="PANTHER" id="PTHR46796">
    <property type="entry name" value="HTH-TYPE TRANSCRIPTIONAL ACTIVATOR RHAS-RELATED"/>
    <property type="match status" value="1"/>
</dbReference>
<dbReference type="STRING" id="479433.Caci_6355"/>
<dbReference type="PRINTS" id="PR00032">
    <property type="entry name" value="HTHARAC"/>
</dbReference>
<protein>
    <submittedName>
        <fullName evidence="5">Transcriptional regulator, AraC family</fullName>
    </submittedName>
</protein>
<gene>
    <name evidence="5" type="ordered locus">Caci_6355</name>
</gene>
<keyword evidence="6" id="KW-1185">Reference proteome</keyword>